<dbReference type="SUPFAM" id="SSF55785">
    <property type="entry name" value="PYP-like sensor domain (PAS domain)"/>
    <property type="match status" value="1"/>
</dbReference>
<dbReference type="GO" id="GO:0016020">
    <property type="term" value="C:membrane"/>
    <property type="evidence" value="ECO:0007669"/>
    <property type="project" value="InterPro"/>
</dbReference>
<dbReference type="RefSeq" id="WP_090548443.1">
    <property type="nucleotide sequence ID" value="NZ_FNSR01000002.1"/>
</dbReference>
<dbReference type="GO" id="GO:0006935">
    <property type="term" value="P:chemotaxis"/>
    <property type="evidence" value="ECO:0007669"/>
    <property type="project" value="UniProtKB-KW"/>
</dbReference>
<evidence type="ECO:0000256" key="3">
    <source>
        <dbReference type="PROSITE-ProRule" id="PRU00284"/>
    </source>
</evidence>
<accession>A0A1H7VA66</accession>
<dbReference type="InterPro" id="IPR035965">
    <property type="entry name" value="PAS-like_dom_sf"/>
</dbReference>
<organism evidence="5 6">
    <name type="scientific">Paraburkholderia caballeronis</name>
    <dbReference type="NCBI Taxonomy" id="416943"/>
    <lineage>
        <taxon>Bacteria</taxon>
        <taxon>Pseudomonadati</taxon>
        <taxon>Pseudomonadota</taxon>
        <taxon>Betaproteobacteria</taxon>
        <taxon>Burkholderiales</taxon>
        <taxon>Burkholderiaceae</taxon>
        <taxon>Paraburkholderia</taxon>
    </lineage>
</organism>
<proteinExistence type="inferred from homology"/>
<dbReference type="GO" id="GO:0007165">
    <property type="term" value="P:signal transduction"/>
    <property type="evidence" value="ECO:0007669"/>
    <property type="project" value="UniProtKB-KW"/>
</dbReference>
<dbReference type="GO" id="GO:0004888">
    <property type="term" value="F:transmembrane signaling receptor activity"/>
    <property type="evidence" value="ECO:0007669"/>
    <property type="project" value="InterPro"/>
</dbReference>
<dbReference type="PRINTS" id="PR00260">
    <property type="entry name" value="CHEMTRNSDUCR"/>
</dbReference>
<evidence type="ECO:0000313" key="5">
    <source>
        <dbReference type="EMBL" id="SEM05879.1"/>
    </source>
</evidence>
<dbReference type="SUPFAM" id="SSF58104">
    <property type="entry name" value="Methyl-accepting chemotaxis protein (MCP) signaling domain"/>
    <property type="match status" value="1"/>
</dbReference>
<evidence type="ECO:0000256" key="1">
    <source>
        <dbReference type="ARBA" id="ARBA00022500"/>
    </source>
</evidence>
<keyword evidence="6" id="KW-1185">Reference proteome</keyword>
<name>A0A1H7VA66_9BURK</name>
<protein>
    <submittedName>
        <fullName evidence="5">PAS fold-containing protein</fullName>
    </submittedName>
</protein>
<reference evidence="6" key="1">
    <citation type="submission" date="2016-10" db="EMBL/GenBank/DDBJ databases">
        <authorList>
            <person name="Varghese N."/>
            <person name="Submissions S."/>
        </authorList>
    </citation>
    <scope>NUCLEOTIDE SEQUENCE [LARGE SCALE GENOMIC DNA]</scope>
    <source>
        <strain evidence="6">LMG 26416</strain>
    </source>
</reference>
<dbReference type="AlphaFoldDB" id="A0A1H7VA66"/>
<dbReference type="PANTHER" id="PTHR43531:SF11">
    <property type="entry name" value="METHYL-ACCEPTING CHEMOTAXIS PROTEIN 3"/>
    <property type="match status" value="1"/>
</dbReference>
<dbReference type="EMBL" id="FOAJ01000023">
    <property type="protein sequence ID" value="SEM05879.1"/>
    <property type="molecule type" value="Genomic_DNA"/>
</dbReference>
<dbReference type="Gene3D" id="1.10.287.950">
    <property type="entry name" value="Methyl-accepting chemotaxis protein"/>
    <property type="match status" value="1"/>
</dbReference>
<evidence type="ECO:0000256" key="2">
    <source>
        <dbReference type="ARBA" id="ARBA00029447"/>
    </source>
</evidence>
<dbReference type="InterPro" id="IPR004089">
    <property type="entry name" value="MCPsignal_dom"/>
</dbReference>
<dbReference type="InterPro" id="IPR051310">
    <property type="entry name" value="MCP_chemotaxis"/>
</dbReference>
<dbReference type="Gene3D" id="3.30.450.20">
    <property type="entry name" value="PAS domain"/>
    <property type="match status" value="1"/>
</dbReference>
<dbReference type="STRING" id="416943.SAMN05445871_4302"/>
<keyword evidence="1" id="KW-0145">Chemotaxis</keyword>
<dbReference type="InterPro" id="IPR000014">
    <property type="entry name" value="PAS"/>
</dbReference>
<dbReference type="CDD" id="cd00130">
    <property type="entry name" value="PAS"/>
    <property type="match status" value="1"/>
</dbReference>
<keyword evidence="3" id="KW-0807">Transducer</keyword>
<sequence length="225" mass="24480">MTEVVDSPAAVTAQLEVMLSITGRINGCLYRCLNDASYTSIYISDSVEAFSGYPPSAFTSSRTISLTAMICQEDIAHVVERVDAALERRESWTIDYRVRTASGEIKWVREIGGGVFSVAGELLYLEGIIIGVEAERAAEIRNQERLRNVVASTGNILTDADEILRTIRILSLLSFNARVEAARAGEAGRGFAVVASEMKSLADSTDALAKRIAQNVKAVREAMKQ</sequence>
<gene>
    <name evidence="5" type="ORF">SAMN05192542_12365</name>
</gene>
<dbReference type="PROSITE" id="PS50111">
    <property type="entry name" value="CHEMOTAXIS_TRANSDUC_2"/>
    <property type="match status" value="1"/>
</dbReference>
<dbReference type="InterPro" id="IPR013655">
    <property type="entry name" value="PAS_fold_3"/>
</dbReference>
<dbReference type="PANTHER" id="PTHR43531">
    <property type="entry name" value="PROTEIN ICFG"/>
    <property type="match status" value="1"/>
</dbReference>
<evidence type="ECO:0000259" key="4">
    <source>
        <dbReference type="PROSITE" id="PS50111"/>
    </source>
</evidence>
<dbReference type="Pfam" id="PF00015">
    <property type="entry name" value="MCPsignal"/>
    <property type="match status" value="1"/>
</dbReference>
<evidence type="ECO:0000313" key="6">
    <source>
        <dbReference type="Proteomes" id="UP000199120"/>
    </source>
</evidence>
<dbReference type="Proteomes" id="UP000199120">
    <property type="component" value="Unassembled WGS sequence"/>
</dbReference>
<dbReference type="Pfam" id="PF08447">
    <property type="entry name" value="PAS_3"/>
    <property type="match status" value="1"/>
</dbReference>
<feature type="domain" description="Methyl-accepting transducer" evidence="4">
    <location>
        <begin position="144"/>
        <end position="225"/>
    </location>
</feature>
<dbReference type="InterPro" id="IPR004090">
    <property type="entry name" value="Chemotax_Me-accpt_rcpt"/>
</dbReference>
<comment type="similarity">
    <text evidence="2">Belongs to the methyl-accepting chemotaxis (MCP) protein family.</text>
</comment>